<keyword evidence="2" id="KW-1185">Reference proteome</keyword>
<protein>
    <submittedName>
        <fullName evidence="1">Uncharacterized protein</fullName>
    </submittedName>
</protein>
<organism evidence="1 2">
    <name type="scientific">Rhizophagus clarus</name>
    <dbReference type="NCBI Taxonomy" id="94130"/>
    <lineage>
        <taxon>Eukaryota</taxon>
        <taxon>Fungi</taxon>
        <taxon>Fungi incertae sedis</taxon>
        <taxon>Mucoromycota</taxon>
        <taxon>Glomeromycotina</taxon>
        <taxon>Glomeromycetes</taxon>
        <taxon>Glomerales</taxon>
        <taxon>Glomeraceae</taxon>
        <taxon>Rhizophagus</taxon>
    </lineage>
</organism>
<evidence type="ECO:0000313" key="1">
    <source>
        <dbReference type="EMBL" id="GBC02749.1"/>
    </source>
</evidence>
<dbReference type="AlphaFoldDB" id="A0A2Z6SD71"/>
<accession>A0A2Z6SD71</accession>
<comment type="caution">
    <text evidence="1">The sequence shown here is derived from an EMBL/GenBank/DDBJ whole genome shotgun (WGS) entry which is preliminary data.</text>
</comment>
<dbReference type="EMBL" id="BEXD01003848">
    <property type="protein sequence ID" value="GBC02749.1"/>
    <property type="molecule type" value="Genomic_DNA"/>
</dbReference>
<name>A0A2Z6SD71_9GLOM</name>
<gene>
    <name evidence="1" type="ORF">RclHR1_00480006</name>
</gene>
<evidence type="ECO:0000313" key="2">
    <source>
        <dbReference type="Proteomes" id="UP000247702"/>
    </source>
</evidence>
<proteinExistence type="predicted"/>
<reference evidence="1 2" key="1">
    <citation type="submission" date="2017-11" db="EMBL/GenBank/DDBJ databases">
        <title>The genome of Rhizophagus clarus HR1 reveals common genetic basis of auxotrophy among arbuscular mycorrhizal fungi.</title>
        <authorList>
            <person name="Kobayashi Y."/>
        </authorList>
    </citation>
    <scope>NUCLEOTIDE SEQUENCE [LARGE SCALE GENOMIC DNA]</scope>
    <source>
        <strain evidence="1 2">HR1</strain>
    </source>
</reference>
<sequence>MKKVNLPTNPAHVLEQLQVWAQLEKAENSFAKMFSVSELSWIIWAFGISTPYKRKQNIVPIIISSLKNSTPFTEEALLKRRNIFVE</sequence>
<dbReference type="Proteomes" id="UP000247702">
    <property type="component" value="Unassembled WGS sequence"/>
</dbReference>